<keyword evidence="5" id="KW-0809">Transit peptide</keyword>
<evidence type="ECO:0000313" key="12">
    <source>
        <dbReference type="Proteomes" id="UP000249061"/>
    </source>
</evidence>
<dbReference type="Proteomes" id="UP000249061">
    <property type="component" value="Unassembled WGS sequence"/>
</dbReference>
<proteinExistence type="inferred from homology"/>
<dbReference type="InterPro" id="IPR009100">
    <property type="entry name" value="AcylCoA_DH/oxidase_NM_dom_sf"/>
</dbReference>
<evidence type="ECO:0000259" key="10">
    <source>
        <dbReference type="Pfam" id="PF02771"/>
    </source>
</evidence>
<dbReference type="FunFam" id="2.40.110.10:FF:000002">
    <property type="entry name" value="Acyl-CoA dehydrogenase fadE12"/>
    <property type="match status" value="1"/>
</dbReference>
<dbReference type="PANTHER" id="PTHR42807:SF1">
    <property type="entry name" value="GLUTARYL-COA DEHYDROGENASE, MITOCHONDRIAL"/>
    <property type="match status" value="1"/>
</dbReference>
<dbReference type="GO" id="GO:0050660">
    <property type="term" value="F:flavin adenine dinucleotide binding"/>
    <property type="evidence" value="ECO:0007669"/>
    <property type="project" value="InterPro"/>
</dbReference>
<dbReference type="InterPro" id="IPR036250">
    <property type="entry name" value="AcylCo_DH-like_C"/>
</dbReference>
<comment type="similarity">
    <text evidence="2 7">Belongs to the acyl-CoA dehydrogenase family.</text>
</comment>
<feature type="domain" description="Acyl-CoA dehydrogenase/oxidase N-terminal" evidence="10">
    <location>
        <begin position="18"/>
        <end position="128"/>
    </location>
</feature>
<dbReference type="Gene3D" id="1.20.140.10">
    <property type="entry name" value="Butyryl-CoA Dehydrogenase, subunit A, domain 3"/>
    <property type="match status" value="1"/>
</dbReference>
<dbReference type="SUPFAM" id="SSF56645">
    <property type="entry name" value="Acyl-CoA dehydrogenase NM domain-like"/>
    <property type="match status" value="1"/>
</dbReference>
<feature type="domain" description="Acyl-CoA dehydrogenase/oxidase C-terminal" evidence="8">
    <location>
        <begin position="238"/>
        <end position="387"/>
    </location>
</feature>
<dbReference type="Pfam" id="PF00441">
    <property type="entry name" value="Acyl-CoA_dh_1"/>
    <property type="match status" value="1"/>
</dbReference>
<dbReference type="GO" id="GO:0046949">
    <property type="term" value="P:fatty-acyl-CoA biosynthetic process"/>
    <property type="evidence" value="ECO:0007669"/>
    <property type="project" value="TreeGrafter"/>
</dbReference>
<dbReference type="GO" id="GO:0004361">
    <property type="term" value="F:glutaryl-CoA dehydrogenase activity"/>
    <property type="evidence" value="ECO:0007669"/>
    <property type="project" value="TreeGrafter"/>
</dbReference>
<evidence type="ECO:0000256" key="1">
    <source>
        <dbReference type="ARBA" id="ARBA00001974"/>
    </source>
</evidence>
<keyword evidence="4 7" id="KW-0274">FAD</keyword>
<dbReference type="InterPro" id="IPR013786">
    <property type="entry name" value="AcylCoA_DH/ox_N"/>
</dbReference>
<dbReference type="Pfam" id="PF02771">
    <property type="entry name" value="Acyl-CoA_dh_N"/>
    <property type="match status" value="1"/>
</dbReference>
<dbReference type="PANTHER" id="PTHR42807">
    <property type="entry name" value="GLUTARYL-COA DEHYDROGENASE, MITOCHONDRIAL"/>
    <property type="match status" value="1"/>
</dbReference>
<dbReference type="AlphaFoldDB" id="A0A2W5W6F4"/>
<dbReference type="EMBL" id="QFQP01000001">
    <property type="protein sequence ID" value="PZR18781.1"/>
    <property type="molecule type" value="Genomic_DNA"/>
</dbReference>
<evidence type="ECO:0000313" key="11">
    <source>
        <dbReference type="EMBL" id="PZR18781.1"/>
    </source>
</evidence>
<dbReference type="SUPFAM" id="SSF47203">
    <property type="entry name" value="Acyl-CoA dehydrogenase C-terminal domain-like"/>
    <property type="match status" value="1"/>
</dbReference>
<accession>A0A2W5W6F4</accession>
<dbReference type="InterPro" id="IPR046373">
    <property type="entry name" value="Acyl-CoA_Oxase/DH_mid-dom_sf"/>
</dbReference>
<reference evidence="11 12" key="1">
    <citation type="submission" date="2017-08" db="EMBL/GenBank/DDBJ databases">
        <title>Infants hospitalized years apart are colonized by the same room-sourced microbial strains.</title>
        <authorList>
            <person name="Brooks B."/>
            <person name="Olm M.R."/>
            <person name="Firek B.A."/>
            <person name="Baker R."/>
            <person name="Thomas B.C."/>
            <person name="Morowitz M.J."/>
            <person name="Banfield J.F."/>
        </authorList>
    </citation>
    <scope>NUCLEOTIDE SEQUENCE [LARGE SCALE GENOMIC DNA]</scope>
    <source>
        <strain evidence="11">S2_003_000_R2_14</strain>
    </source>
</reference>
<gene>
    <name evidence="11" type="ORF">DI536_02560</name>
</gene>
<dbReference type="InterPro" id="IPR009075">
    <property type="entry name" value="AcylCo_DH/oxidase_C"/>
</dbReference>
<evidence type="ECO:0000256" key="7">
    <source>
        <dbReference type="RuleBase" id="RU362125"/>
    </source>
</evidence>
<name>A0A2W5W6F4_9BACT</name>
<dbReference type="InterPro" id="IPR006091">
    <property type="entry name" value="Acyl-CoA_Oxase/DH_mid-dom"/>
</dbReference>
<sequence>MSRAAVTDLYRIDDLLSADERAIRDTVARFIDKEYLPIVGKHFRNHTFPTEVIPKLAEMGVFGATLTGYGCAGLSNVAYGLILQELERGDSGLRSFASVQSSLCMFPIWAFGNEAQKQKWLPGMAAGEIIGCFGLTEPDYGSDPGGMITRARKDGDAYVLNGSKMWITNGTIADIAIVWAKVDDGGAESIRGFVVEKGMPGYVAKEIEGKFSLRASYTAELSFADVRVPAANMLPNVQGLRGPLSCLNKARMGIGFAVMGAAIACFEGAREYSLERKTFNKPIAGFQLTQEKLADMLQEIVKGQLLALRLARIADETGGKPAPEQVSLCKRNNVKVALEIARVARSIYGANGITDEYPPVRHMLNLESVYTYEGTHEVHTLILGKAITGINAFGN</sequence>
<dbReference type="GO" id="GO:0033539">
    <property type="term" value="P:fatty acid beta-oxidation using acyl-CoA dehydrogenase"/>
    <property type="evidence" value="ECO:0007669"/>
    <property type="project" value="TreeGrafter"/>
</dbReference>
<evidence type="ECO:0000256" key="2">
    <source>
        <dbReference type="ARBA" id="ARBA00009347"/>
    </source>
</evidence>
<evidence type="ECO:0000259" key="8">
    <source>
        <dbReference type="Pfam" id="PF00441"/>
    </source>
</evidence>
<dbReference type="Gene3D" id="1.10.540.10">
    <property type="entry name" value="Acyl-CoA dehydrogenase/oxidase, N-terminal domain"/>
    <property type="match status" value="1"/>
</dbReference>
<comment type="cofactor">
    <cofactor evidence="1 7">
        <name>FAD</name>
        <dbReference type="ChEBI" id="CHEBI:57692"/>
    </cofactor>
</comment>
<dbReference type="Gene3D" id="2.40.110.10">
    <property type="entry name" value="Butyryl-CoA Dehydrogenase, subunit A, domain 2"/>
    <property type="match status" value="1"/>
</dbReference>
<evidence type="ECO:0000256" key="6">
    <source>
        <dbReference type="ARBA" id="ARBA00023002"/>
    </source>
</evidence>
<dbReference type="FunFam" id="1.10.540.10:FF:000026">
    <property type="entry name" value="Acyl-CoA dehydrogenase medium chain"/>
    <property type="match status" value="1"/>
</dbReference>
<evidence type="ECO:0000256" key="4">
    <source>
        <dbReference type="ARBA" id="ARBA00022827"/>
    </source>
</evidence>
<dbReference type="InterPro" id="IPR052033">
    <property type="entry name" value="Glutaryl-CoA_DH_mitochondrial"/>
</dbReference>
<comment type="caution">
    <text evidence="11">The sequence shown here is derived from an EMBL/GenBank/DDBJ whole genome shotgun (WGS) entry which is preliminary data.</text>
</comment>
<evidence type="ECO:0000256" key="3">
    <source>
        <dbReference type="ARBA" id="ARBA00022630"/>
    </source>
</evidence>
<keyword evidence="6 7" id="KW-0560">Oxidoreductase</keyword>
<feature type="domain" description="Acyl-CoA oxidase/dehydrogenase middle" evidence="9">
    <location>
        <begin position="132"/>
        <end position="226"/>
    </location>
</feature>
<evidence type="ECO:0000259" key="9">
    <source>
        <dbReference type="Pfam" id="PF02770"/>
    </source>
</evidence>
<evidence type="ECO:0000256" key="5">
    <source>
        <dbReference type="ARBA" id="ARBA00022946"/>
    </source>
</evidence>
<organism evidence="11 12">
    <name type="scientific">Archangium gephyra</name>
    <dbReference type="NCBI Taxonomy" id="48"/>
    <lineage>
        <taxon>Bacteria</taxon>
        <taxon>Pseudomonadati</taxon>
        <taxon>Myxococcota</taxon>
        <taxon>Myxococcia</taxon>
        <taxon>Myxococcales</taxon>
        <taxon>Cystobacterineae</taxon>
        <taxon>Archangiaceae</taxon>
        <taxon>Archangium</taxon>
    </lineage>
</organism>
<dbReference type="InterPro" id="IPR037069">
    <property type="entry name" value="AcylCoA_DH/ox_N_sf"/>
</dbReference>
<dbReference type="Pfam" id="PF02770">
    <property type="entry name" value="Acyl-CoA_dh_M"/>
    <property type="match status" value="1"/>
</dbReference>
<dbReference type="GO" id="GO:0000062">
    <property type="term" value="F:fatty-acyl-CoA binding"/>
    <property type="evidence" value="ECO:0007669"/>
    <property type="project" value="TreeGrafter"/>
</dbReference>
<protein>
    <submittedName>
        <fullName evidence="11">Acyl-CoA dehydrogenase</fullName>
    </submittedName>
</protein>
<keyword evidence="3 7" id="KW-0285">Flavoprotein</keyword>